<feature type="chain" id="PRO_5004877029" description="Lipoprotein" evidence="1">
    <location>
        <begin position="24"/>
        <end position="326"/>
    </location>
</feature>
<dbReference type="PATRIC" id="fig|1276257.3.peg.521"/>
<dbReference type="STRING" id="1276257.SSABA_v1c05110"/>
<dbReference type="EMBL" id="CP006934">
    <property type="protein sequence ID" value="AHI53918.1"/>
    <property type="molecule type" value="Genomic_DNA"/>
</dbReference>
<reference evidence="2 3" key="1">
    <citation type="journal article" date="2014" name="Genome Biol. Evol.">
        <title>Molecular evolution of the substrate utilization strategies and putative virulence factors in mosquito-associated Spiroplasma species.</title>
        <authorList>
            <person name="Chang T.H."/>
            <person name="Lo W.S."/>
            <person name="Ku C."/>
            <person name="Chen L.L."/>
            <person name="Kuo C.H."/>
        </authorList>
    </citation>
    <scope>NUCLEOTIDE SEQUENCE [LARGE SCALE GENOMIC DNA]</scope>
    <source>
        <strain evidence="2">Ar-1343</strain>
    </source>
</reference>
<gene>
    <name evidence="2" type="ORF">SSABA_v1c05110</name>
</gene>
<dbReference type="HOGENOM" id="CLU_852351_0_0_14"/>
<organism evidence="2 3">
    <name type="scientific">Spiroplasma sabaudiense Ar-1343</name>
    <dbReference type="NCBI Taxonomy" id="1276257"/>
    <lineage>
        <taxon>Bacteria</taxon>
        <taxon>Bacillati</taxon>
        <taxon>Mycoplasmatota</taxon>
        <taxon>Mollicutes</taxon>
        <taxon>Entomoplasmatales</taxon>
        <taxon>Spiroplasmataceae</taxon>
        <taxon>Spiroplasma</taxon>
    </lineage>
</organism>
<dbReference type="RefSeq" id="WP_025251058.1">
    <property type="nucleotide sequence ID" value="NZ_CP006934.1"/>
</dbReference>
<keyword evidence="3" id="KW-1185">Reference proteome</keyword>
<keyword evidence="1" id="KW-0732">Signal</keyword>
<sequence length="326" mass="38218">MKKILSLFLATNLIVGLSLQAVACSFDPVEENQDNIKNFKNAFSLIFPGFQSWKIYEKKLDNFSNSRNFEATELFDQVSLSRDWKSFSYNNEALIFDDSKYLGIKVTNEIYREAGGENSPALKKMVQNAIDEIAKQFQVIPNQDYLGNSDFLVRYDFSNSEILNQTNVQNFSISLKDQENKSFFLTSHNYLELKKDQNHFDNYWFEIIENEPIDKKFFKRAIDFLINQQVNDKQIELENFNSVFEFDDVSNSLKIIVNGNTSNVEENFNKLCKDINDFLTMFFNYKNEIVYSLSEENVIEINSMIQVEESLIDKIYFENMIIENEV</sequence>
<feature type="signal peptide" evidence="1">
    <location>
        <begin position="1"/>
        <end position="23"/>
    </location>
</feature>
<name>W6A9R7_9MOLU</name>
<proteinExistence type="predicted"/>
<evidence type="ECO:0000313" key="3">
    <source>
        <dbReference type="Proteomes" id="UP000019265"/>
    </source>
</evidence>
<dbReference type="Proteomes" id="UP000019265">
    <property type="component" value="Chromosome"/>
</dbReference>
<evidence type="ECO:0008006" key="4">
    <source>
        <dbReference type="Google" id="ProtNLM"/>
    </source>
</evidence>
<protein>
    <recommendedName>
        <fullName evidence="4">Lipoprotein</fullName>
    </recommendedName>
</protein>
<dbReference type="AlphaFoldDB" id="W6A9R7"/>
<evidence type="ECO:0000256" key="1">
    <source>
        <dbReference type="SAM" id="SignalP"/>
    </source>
</evidence>
<accession>W6A9R7</accession>
<evidence type="ECO:0000313" key="2">
    <source>
        <dbReference type="EMBL" id="AHI53918.1"/>
    </source>
</evidence>
<dbReference type="KEGG" id="ssab:SSABA_v1c05110"/>